<dbReference type="Proteomes" id="UP000054018">
    <property type="component" value="Unassembled WGS sequence"/>
</dbReference>
<name>A0A0C9Z0C2_9AGAM</name>
<sequence>MFWEDRHSDATESTDTDAPLNASRDVAGDSTAISADESNPHENEATRTSGKTKQEARSSVYRIGNDLASWATMGSRAGAVLEWKHRKATCIRTLTFPGCPQAR</sequence>
<proteinExistence type="predicted"/>
<evidence type="ECO:0000313" key="2">
    <source>
        <dbReference type="EMBL" id="KIK15792.1"/>
    </source>
</evidence>
<evidence type="ECO:0000256" key="1">
    <source>
        <dbReference type="SAM" id="MobiDB-lite"/>
    </source>
</evidence>
<dbReference type="HOGENOM" id="CLU_2264780_0_0_1"/>
<dbReference type="AlphaFoldDB" id="A0A0C9Z0C2"/>
<protein>
    <submittedName>
        <fullName evidence="2">Uncharacterized protein</fullName>
    </submittedName>
</protein>
<reference evidence="3" key="2">
    <citation type="submission" date="2015-01" db="EMBL/GenBank/DDBJ databases">
        <title>Evolutionary Origins and Diversification of the Mycorrhizal Mutualists.</title>
        <authorList>
            <consortium name="DOE Joint Genome Institute"/>
            <consortium name="Mycorrhizal Genomics Consortium"/>
            <person name="Kohler A."/>
            <person name="Kuo A."/>
            <person name="Nagy L.G."/>
            <person name="Floudas D."/>
            <person name="Copeland A."/>
            <person name="Barry K.W."/>
            <person name="Cichocki N."/>
            <person name="Veneault-Fourrey C."/>
            <person name="LaButti K."/>
            <person name="Lindquist E.A."/>
            <person name="Lipzen A."/>
            <person name="Lundell T."/>
            <person name="Morin E."/>
            <person name="Murat C."/>
            <person name="Riley R."/>
            <person name="Ohm R."/>
            <person name="Sun H."/>
            <person name="Tunlid A."/>
            <person name="Henrissat B."/>
            <person name="Grigoriev I.V."/>
            <person name="Hibbett D.S."/>
            <person name="Martin F."/>
        </authorList>
    </citation>
    <scope>NUCLEOTIDE SEQUENCE [LARGE SCALE GENOMIC DNA]</scope>
    <source>
        <strain evidence="3">441</strain>
    </source>
</reference>
<feature type="region of interest" description="Disordered" evidence="1">
    <location>
        <begin position="1"/>
        <end position="58"/>
    </location>
</feature>
<organism evidence="2 3">
    <name type="scientific">Pisolithus microcarpus 441</name>
    <dbReference type="NCBI Taxonomy" id="765257"/>
    <lineage>
        <taxon>Eukaryota</taxon>
        <taxon>Fungi</taxon>
        <taxon>Dikarya</taxon>
        <taxon>Basidiomycota</taxon>
        <taxon>Agaricomycotina</taxon>
        <taxon>Agaricomycetes</taxon>
        <taxon>Agaricomycetidae</taxon>
        <taxon>Boletales</taxon>
        <taxon>Sclerodermatineae</taxon>
        <taxon>Pisolithaceae</taxon>
        <taxon>Pisolithus</taxon>
    </lineage>
</organism>
<dbReference type="OrthoDB" id="4762016at2759"/>
<evidence type="ECO:0000313" key="3">
    <source>
        <dbReference type="Proteomes" id="UP000054018"/>
    </source>
</evidence>
<keyword evidence="3" id="KW-1185">Reference proteome</keyword>
<reference evidence="2 3" key="1">
    <citation type="submission" date="2014-04" db="EMBL/GenBank/DDBJ databases">
        <authorList>
            <consortium name="DOE Joint Genome Institute"/>
            <person name="Kuo A."/>
            <person name="Kohler A."/>
            <person name="Costa M.D."/>
            <person name="Nagy L.G."/>
            <person name="Floudas D."/>
            <person name="Copeland A."/>
            <person name="Barry K.W."/>
            <person name="Cichocki N."/>
            <person name="Veneault-Fourrey C."/>
            <person name="LaButti K."/>
            <person name="Lindquist E.A."/>
            <person name="Lipzen A."/>
            <person name="Lundell T."/>
            <person name="Morin E."/>
            <person name="Murat C."/>
            <person name="Sun H."/>
            <person name="Tunlid A."/>
            <person name="Henrissat B."/>
            <person name="Grigoriev I.V."/>
            <person name="Hibbett D.S."/>
            <person name="Martin F."/>
            <person name="Nordberg H.P."/>
            <person name="Cantor M.N."/>
            <person name="Hua S.X."/>
        </authorList>
    </citation>
    <scope>NUCLEOTIDE SEQUENCE [LARGE SCALE GENOMIC DNA]</scope>
    <source>
        <strain evidence="2 3">441</strain>
    </source>
</reference>
<feature type="compositionally biased region" description="Basic and acidic residues" evidence="1">
    <location>
        <begin position="1"/>
        <end position="10"/>
    </location>
</feature>
<dbReference type="EMBL" id="KN833878">
    <property type="protein sequence ID" value="KIK15792.1"/>
    <property type="molecule type" value="Genomic_DNA"/>
</dbReference>
<gene>
    <name evidence="2" type="ORF">PISMIDRAFT_290100</name>
</gene>
<accession>A0A0C9Z0C2</accession>